<evidence type="ECO:0000313" key="3">
    <source>
        <dbReference type="Proteomes" id="UP000053859"/>
    </source>
</evidence>
<keyword evidence="3" id="KW-1185">Reference proteome</keyword>
<dbReference type="Pfam" id="PF12770">
    <property type="entry name" value="CHAT"/>
    <property type="match status" value="1"/>
</dbReference>
<dbReference type="InterPro" id="IPR011990">
    <property type="entry name" value="TPR-like_helical_dom_sf"/>
</dbReference>
<dbReference type="Proteomes" id="UP000053859">
    <property type="component" value="Unassembled WGS sequence"/>
</dbReference>
<dbReference type="PATRIC" id="fig|146537.3.peg.5010"/>
<dbReference type="Gene3D" id="1.25.40.10">
    <property type="entry name" value="Tetratricopeptide repeat domain"/>
    <property type="match status" value="1"/>
</dbReference>
<dbReference type="SUPFAM" id="SSF48452">
    <property type="entry name" value="TPR-like"/>
    <property type="match status" value="1"/>
</dbReference>
<protein>
    <submittedName>
        <fullName evidence="2">Tetratricopeptide TPR_2</fullName>
    </submittedName>
</protein>
<dbReference type="AlphaFoldDB" id="A0A0K8PPW9"/>
<name>A0A0K8PPW9_STRAJ</name>
<proteinExistence type="predicted"/>
<dbReference type="EMBL" id="DF968318">
    <property type="protein sequence ID" value="GAP49897.1"/>
    <property type="molecule type" value="Genomic_DNA"/>
</dbReference>
<accession>A0A0K8PPW9</accession>
<evidence type="ECO:0000259" key="1">
    <source>
        <dbReference type="Pfam" id="PF12770"/>
    </source>
</evidence>
<sequence length="1125" mass="121776">MDIYPDGGISRLRLFGSLTERGASESAARHQELGGWALGPCRRDPGGKARTLHQDGPTGPSRAMTIRGPGTYDACMGDADGTVELEGLVRYAQEMLELGRTKYAEVLLRKAARLADARDADPLAVTVYSLLVTCARADERWTDAMQYGRLGHDLAFRVGSLELVVGTANTLSTVMAESGRIEDAVRMSGGLVELVRPHGNGLPLAVALLGHATALRAAGHEASVDRYAEVLDQPGADDLRGTALSGLGEELFRRNRTAEGVDRLREAADVYAASGQEREAYRTWLRLAELCRDRGSAESGPAFVKAHDLALDLFSDVDEAHYRAFPDTVRRTEAENRSRFESAIVEVARASAETHLAEGTRLMSEHRHTDAELRLRAAEELLSRIEAHQELTVVWFVLGNLAGQRGDSRGAGELFDRAAAVAAHLGDASGELVYTMYRCLEARPWAPEQLERLVWARALLRVARADVADDTAAMISNQLSRTCEAYGAHELAASYEREAAEQARQHIPSLVPWLAALRLTDRTKPGTPEEAELTERLTELRESDPSAIGRYAVSRHMGLLEFEQGRFTEETLATLHHACTAFEEMRRHKGETDTFSGYTSAGPPPYEEHAEVALHLGRVAEAFASLERIKSRTVLDALRTAPPPLATDDPALAREAELWQELLDRLGSGAVYAEHERGSTRTDELRAELLAMWNELETTHPGLRAHRLAEPVAAEELPALLASRDDAVLVEFFAGRHALHAFVASGETLTAHRLDDVEGTGLDEFTRLLAAESQHSPADPSAVLEHPVHRTLAEWLDRAAAGRPLYVVPHRQLHKAPLHLGVDEAGQPRPRAATQLLPSASLLRSTGAARWQPVTGAALVGADPVGDLPYARAEGEHAAARLGVPAAYGDEVTADWLADGLAGLRSPFVHLACHATFNARRPERSGLRLATPGGGTELIGPDRLAAMNWSGAVVVLGACRSGSHQVEQGDELAGLGRALLAAGAAAIVVSRQPVGDLTSALLMTWLHDELTRTTGPVRMGSVLAAAQNRMRSLSARDLVDWAVHHHDGAHRPKLASFAVAVAHSAAGEQDGHRIWKAYTAELLLGGPGSAEAEWRALPEQADGPGYAARPFARPEHWAWFYVLGT</sequence>
<evidence type="ECO:0000313" key="2">
    <source>
        <dbReference type="EMBL" id="GAP49897.1"/>
    </source>
</evidence>
<organism evidence="2 3">
    <name type="scientific">Streptomyces azureus</name>
    <dbReference type="NCBI Taxonomy" id="146537"/>
    <lineage>
        <taxon>Bacteria</taxon>
        <taxon>Bacillati</taxon>
        <taxon>Actinomycetota</taxon>
        <taxon>Actinomycetes</taxon>
        <taxon>Kitasatosporales</taxon>
        <taxon>Streptomycetaceae</taxon>
        <taxon>Streptomyces</taxon>
    </lineage>
</organism>
<gene>
    <name evidence="2" type="ORF">SAZU_4759</name>
</gene>
<dbReference type="InterPro" id="IPR024983">
    <property type="entry name" value="CHAT_dom"/>
</dbReference>
<reference evidence="2" key="1">
    <citation type="journal article" date="2015" name="Genome Announc.">
        <title>Draft Genome Sequence of Thiostrepton-Producing Streptomyces azureus ATCC 14921.</title>
        <authorList>
            <person name="Sakihara K."/>
            <person name="Maeda J."/>
            <person name="Tashiro K."/>
            <person name="Fujino Y."/>
            <person name="Kuhara S."/>
            <person name="Ohshima T."/>
            <person name="Ogata S."/>
            <person name="Doi K."/>
        </authorList>
    </citation>
    <scope>NUCLEOTIDE SEQUENCE [LARGE SCALE GENOMIC DNA]</scope>
    <source>
        <strain evidence="2">ATCC14921</strain>
    </source>
</reference>
<feature type="domain" description="CHAT" evidence="1">
    <location>
        <begin position="789"/>
        <end position="1124"/>
    </location>
</feature>